<dbReference type="VEuPathDB" id="FungiDB:MYCFIDRAFT_211571"/>
<keyword evidence="2" id="KW-1185">Reference proteome</keyword>
<dbReference type="EMBL" id="KB446559">
    <property type="protein sequence ID" value="EME82214.1"/>
    <property type="molecule type" value="Genomic_DNA"/>
</dbReference>
<name>M2ZT73_PSEFD</name>
<accession>M2ZT73</accession>
<sequence>MPAESLIVKALVIDLASSWGTSDCFMSLEGLEDLGQTPGFFIAFTREIFSGEGGTKKVREPFCDYEISEFLV</sequence>
<dbReference type="OrthoDB" id="3650636at2759"/>
<dbReference type="RefSeq" id="XP_007927623.1">
    <property type="nucleotide sequence ID" value="XM_007929432.1"/>
</dbReference>
<dbReference type="AlphaFoldDB" id="M2ZT73"/>
<dbReference type="GeneID" id="19337445"/>
<protein>
    <submittedName>
        <fullName evidence="1">Uncharacterized protein</fullName>
    </submittedName>
</protein>
<dbReference type="Proteomes" id="UP000016932">
    <property type="component" value="Unassembled WGS sequence"/>
</dbReference>
<evidence type="ECO:0000313" key="2">
    <source>
        <dbReference type="Proteomes" id="UP000016932"/>
    </source>
</evidence>
<organism evidence="1 2">
    <name type="scientific">Pseudocercospora fijiensis (strain CIRAD86)</name>
    <name type="common">Black leaf streak disease fungus</name>
    <name type="synonym">Mycosphaerella fijiensis</name>
    <dbReference type="NCBI Taxonomy" id="383855"/>
    <lineage>
        <taxon>Eukaryota</taxon>
        <taxon>Fungi</taxon>
        <taxon>Dikarya</taxon>
        <taxon>Ascomycota</taxon>
        <taxon>Pezizomycotina</taxon>
        <taxon>Dothideomycetes</taxon>
        <taxon>Dothideomycetidae</taxon>
        <taxon>Mycosphaerellales</taxon>
        <taxon>Mycosphaerellaceae</taxon>
        <taxon>Pseudocercospora</taxon>
    </lineage>
</organism>
<dbReference type="KEGG" id="pfj:MYCFIDRAFT_211571"/>
<reference evidence="1 2" key="1">
    <citation type="journal article" date="2012" name="PLoS Pathog.">
        <title>Diverse lifestyles and strategies of plant pathogenesis encoded in the genomes of eighteen Dothideomycetes fungi.</title>
        <authorList>
            <person name="Ohm R.A."/>
            <person name="Feau N."/>
            <person name="Henrissat B."/>
            <person name="Schoch C.L."/>
            <person name="Horwitz B.A."/>
            <person name="Barry K.W."/>
            <person name="Condon B.J."/>
            <person name="Copeland A.C."/>
            <person name="Dhillon B."/>
            <person name="Glaser F."/>
            <person name="Hesse C.N."/>
            <person name="Kosti I."/>
            <person name="LaButti K."/>
            <person name="Lindquist E.A."/>
            <person name="Lucas S."/>
            <person name="Salamov A.A."/>
            <person name="Bradshaw R.E."/>
            <person name="Ciuffetti L."/>
            <person name="Hamelin R.C."/>
            <person name="Kema G.H.J."/>
            <person name="Lawrence C."/>
            <person name="Scott J.A."/>
            <person name="Spatafora J.W."/>
            <person name="Turgeon B.G."/>
            <person name="de Wit P.J.G.M."/>
            <person name="Zhong S."/>
            <person name="Goodwin S.B."/>
            <person name="Grigoriev I.V."/>
        </authorList>
    </citation>
    <scope>NUCLEOTIDE SEQUENCE [LARGE SCALE GENOMIC DNA]</scope>
    <source>
        <strain evidence="1 2">CIRAD86</strain>
    </source>
</reference>
<gene>
    <name evidence="1" type="ORF">MYCFIDRAFT_211571</name>
</gene>
<evidence type="ECO:0000313" key="1">
    <source>
        <dbReference type="EMBL" id="EME82214.1"/>
    </source>
</evidence>
<dbReference type="HOGENOM" id="CLU_2723285_0_0_1"/>
<proteinExistence type="predicted"/>